<dbReference type="RefSeq" id="WP_315652721.1">
    <property type="nucleotide sequence ID" value="NZ_JAVXZY010000011.1"/>
</dbReference>
<keyword evidence="3" id="KW-1185">Reference proteome</keyword>
<evidence type="ECO:0000313" key="2">
    <source>
        <dbReference type="EMBL" id="MDT9001838.1"/>
    </source>
</evidence>
<accession>A0ABU3PH04</accession>
<evidence type="ECO:0000313" key="3">
    <source>
        <dbReference type="Proteomes" id="UP001246372"/>
    </source>
</evidence>
<dbReference type="InterPro" id="IPR044922">
    <property type="entry name" value="DUF2063_N_sf"/>
</dbReference>
<proteinExistence type="predicted"/>
<organism evidence="2 3">
    <name type="scientific">Roseateles aquae</name>
    <dbReference type="NCBI Taxonomy" id="3077235"/>
    <lineage>
        <taxon>Bacteria</taxon>
        <taxon>Pseudomonadati</taxon>
        <taxon>Pseudomonadota</taxon>
        <taxon>Betaproteobacteria</taxon>
        <taxon>Burkholderiales</taxon>
        <taxon>Sphaerotilaceae</taxon>
        <taxon>Roseateles</taxon>
    </lineage>
</organism>
<dbReference type="GO" id="GO:0003677">
    <property type="term" value="F:DNA binding"/>
    <property type="evidence" value="ECO:0007669"/>
    <property type="project" value="UniProtKB-KW"/>
</dbReference>
<dbReference type="EMBL" id="JAVXZY010000011">
    <property type="protein sequence ID" value="MDT9001838.1"/>
    <property type="molecule type" value="Genomic_DNA"/>
</dbReference>
<gene>
    <name evidence="2" type="ORF">RQP53_21355</name>
</gene>
<dbReference type="Gene3D" id="1.10.150.690">
    <property type="entry name" value="DUF2063"/>
    <property type="match status" value="1"/>
</dbReference>
<name>A0ABU3PH04_9BURK</name>
<feature type="domain" description="Putative DNA-binding" evidence="1">
    <location>
        <begin position="9"/>
        <end position="100"/>
    </location>
</feature>
<dbReference type="InterPro" id="IPR018640">
    <property type="entry name" value="DUF2063"/>
</dbReference>
<evidence type="ECO:0000259" key="1">
    <source>
        <dbReference type="Pfam" id="PF09836"/>
    </source>
</evidence>
<dbReference type="Pfam" id="PF09836">
    <property type="entry name" value="DUF2063"/>
    <property type="match status" value="1"/>
</dbReference>
<reference evidence="2" key="1">
    <citation type="submission" date="2023-09" db="EMBL/GenBank/DDBJ databases">
        <title>Paucibacter sp. APW11 Genome sequencing and assembly.</title>
        <authorList>
            <person name="Kim I."/>
        </authorList>
    </citation>
    <scope>NUCLEOTIDE SEQUENCE</scope>
    <source>
        <strain evidence="2">APW11</strain>
    </source>
</reference>
<dbReference type="Proteomes" id="UP001246372">
    <property type="component" value="Unassembled WGS sequence"/>
</dbReference>
<sequence>MLNSELLALQQRLQAAVLSDEAPVFSGQAGVVGVAGERGLAAYRHAYRARLLAALRDNYAVLHQALGDEAFDAMGLAYLAAHPSVHASIRWFGDRLPEFLAGAGAALLPHPALLDLARMDWALRGAFDAPDDQPLQAATLASLPPEQWAALRLRPRASAQLLALHWAIAPAWRALLRQTEGEPAGELAAPEPLQQLLLVWRRGLQTQWRMVTGLEAALWTAVFDGASFAALCALAASEAGEQEAAARVIGHLQQWLAEESLAEQSQVAPD</sequence>
<keyword evidence="2" id="KW-0238">DNA-binding</keyword>
<comment type="caution">
    <text evidence="2">The sequence shown here is derived from an EMBL/GenBank/DDBJ whole genome shotgun (WGS) entry which is preliminary data.</text>
</comment>
<protein>
    <submittedName>
        <fullName evidence="2">DNA-binding domain-containing protein</fullName>
    </submittedName>
</protein>